<organism evidence="2 3">
    <name type="scientific">Xenorhabdus taiwanensis</name>
    <dbReference type="NCBI Taxonomy" id="3085177"/>
    <lineage>
        <taxon>Bacteria</taxon>
        <taxon>Pseudomonadati</taxon>
        <taxon>Pseudomonadota</taxon>
        <taxon>Gammaproteobacteria</taxon>
        <taxon>Enterobacterales</taxon>
        <taxon>Morganellaceae</taxon>
        <taxon>Xenorhabdus</taxon>
    </lineage>
</organism>
<dbReference type="RefSeq" id="WP_374050724.1">
    <property type="nucleotide sequence ID" value="NZ_AP028978.1"/>
</dbReference>
<dbReference type="Proteomes" id="UP001529514">
    <property type="component" value="Chromosome"/>
</dbReference>
<evidence type="ECO:0000313" key="3">
    <source>
        <dbReference type="Proteomes" id="UP001529514"/>
    </source>
</evidence>
<accession>A0ABM8K054</accession>
<protein>
    <recommendedName>
        <fullName evidence="4">Transposase</fullName>
    </recommendedName>
</protein>
<feature type="compositionally biased region" description="Basic and acidic residues" evidence="1">
    <location>
        <begin position="26"/>
        <end position="40"/>
    </location>
</feature>
<evidence type="ECO:0008006" key="4">
    <source>
        <dbReference type="Google" id="ProtNLM"/>
    </source>
</evidence>
<gene>
    <name evidence="2" type="ORF">TCT1_18850</name>
</gene>
<sequence length="56" mass="6595">MRFLIIDGNKIGVNKATTEWINQSRDTQKKYFKEKRKDPPYPHGGRKSRSQNIGLF</sequence>
<keyword evidence="3" id="KW-1185">Reference proteome</keyword>
<dbReference type="EMBL" id="AP028978">
    <property type="protein sequence ID" value="BET96964.1"/>
    <property type="molecule type" value="Genomic_DNA"/>
</dbReference>
<name>A0ABM8K054_9GAMM</name>
<evidence type="ECO:0000256" key="1">
    <source>
        <dbReference type="SAM" id="MobiDB-lite"/>
    </source>
</evidence>
<feature type="region of interest" description="Disordered" evidence="1">
    <location>
        <begin position="24"/>
        <end position="56"/>
    </location>
</feature>
<evidence type="ECO:0000313" key="2">
    <source>
        <dbReference type="EMBL" id="BET96964.1"/>
    </source>
</evidence>
<reference evidence="2 3" key="1">
    <citation type="submission" date="2023-10" db="EMBL/GenBank/DDBJ databases">
        <title>Xenorhabdus taiwanensis sp. nov., a symbiotic bacterium associated with the entomopathogenic nematode Steinernema taiwanensis.</title>
        <authorList>
            <person name="Tseng C.T."/>
            <person name="Shu H.Y."/>
            <person name="Chen M.H."/>
            <person name="Fang Y.J."/>
            <person name="Wu T.L."/>
            <person name="Lin Y.C."/>
            <person name="Huang C.J."/>
        </authorList>
    </citation>
    <scope>NUCLEOTIDE SEQUENCE [LARGE SCALE GENOMIC DNA]</scope>
    <source>
        <strain evidence="2 3">TCT-1</strain>
    </source>
</reference>
<proteinExistence type="predicted"/>